<comment type="caution">
    <text evidence="8">The sequence shown here is derived from an EMBL/GenBank/DDBJ whole genome shotgun (WGS) entry which is preliminary data.</text>
</comment>
<dbReference type="OrthoDB" id="9814063at2"/>
<dbReference type="Proteomes" id="UP000276603">
    <property type="component" value="Unassembled WGS sequence"/>
</dbReference>
<dbReference type="InterPro" id="IPR002324">
    <property type="entry name" value="Cyt_c_ID"/>
</dbReference>
<dbReference type="SUPFAM" id="SSF46626">
    <property type="entry name" value="Cytochrome c"/>
    <property type="match status" value="1"/>
</dbReference>
<dbReference type="GO" id="GO:0005506">
    <property type="term" value="F:iron ion binding"/>
    <property type="evidence" value="ECO:0007669"/>
    <property type="project" value="InterPro"/>
</dbReference>
<evidence type="ECO:0000259" key="7">
    <source>
        <dbReference type="PROSITE" id="PS51007"/>
    </source>
</evidence>
<dbReference type="PROSITE" id="PS51257">
    <property type="entry name" value="PROKAR_LIPOPROTEIN"/>
    <property type="match status" value="1"/>
</dbReference>
<keyword evidence="5 6" id="KW-0408">Iron</keyword>
<dbReference type="PRINTS" id="PR00606">
    <property type="entry name" value="CYTCHROMECID"/>
</dbReference>
<dbReference type="PROSITE" id="PS51007">
    <property type="entry name" value="CYTC"/>
    <property type="match status" value="1"/>
</dbReference>
<protein>
    <submittedName>
        <fullName evidence="8">Cytochrome C</fullName>
    </submittedName>
</protein>
<name>A0A3B0CGB6_9FLAO</name>
<dbReference type="GO" id="GO:0009055">
    <property type="term" value="F:electron transfer activity"/>
    <property type="evidence" value="ECO:0007669"/>
    <property type="project" value="InterPro"/>
</dbReference>
<keyword evidence="4" id="KW-0249">Electron transport</keyword>
<dbReference type="PANTHER" id="PTHR33546:SF1">
    <property type="entry name" value="LARGE, MULTIFUNCTIONAL SECRETED PROTEIN"/>
    <property type="match status" value="1"/>
</dbReference>
<reference evidence="8 9" key="1">
    <citation type="submission" date="2018-10" db="EMBL/GenBank/DDBJ databases">
        <title>Ulvibacterium marinum gen. nov., sp. nov., a novel marine bacterium of the family Flavobacteriaceae, isolated from a culture of the green alga Ulva prolifera.</title>
        <authorList>
            <person name="Zhang Z."/>
        </authorList>
    </citation>
    <scope>NUCLEOTIDE SEQUENCE [LARGE SCALE GENOMIC DNA]</scope>
    <source>
        <strain evidence="8 9">CCMM003</strain>
    </source>
</reference>
<dbReference type="GO" id="GO:0020037">
    <property type="term" value="F:heme binding"/>
    <property type="evidence" value="ECO:0007669"/>
    <property type="project" value="InterPro"/>
</dbReference>
<keyword evidence="2 6" id="KW-0349">Heme</keyword>
<sequence>MKYYSGKKEWITIKCTFFLLGCIFLISCTSSPSEQIREKGNRPIDPWALRSVLDLRPRILTLALDSECYLAYDLNACGLYRAWKGGVNWDGTVYTETKVAQPTSWGKDYFLNPSPQESWLLEQNGRKQEVTTRFQGYRFENGQVYLKYKLTTEKDTIFLEERPEFIRDDQGNPGLERVFMTQGMDGNLSITLHTKPKAIKLENNTTTISRTFFKKIPDQVRPIGPKDSENLGKYWMERSDCFTCHEWSEKTVGPGFQQIAEKYPEDKITVDLLVKKIKEGGSGVWGEAVMNPHPNLEDSNLKAMVSYILSLNHKDSINGNPNLEKKAIVNKPHSTETEVLRPGFGSSLSDVHPSYNLQTINLEGIEFKVGGLAFLPDGRLLVSSWTPQGEVYILEGVETGDSTQIKIKTMAKGLAEPLGLAVVEGEIFVLQKQELTQLIDHDGDGITDEYRSICNSFDVSMDFHEFAFGLVYKDGYFYANLSMPMRLMSNEKPLPDRGKTLKIAKDGSYEEVIYGLRTPNGIGIGVDEELFVTDNQGQWLPANKFIHVRSGDFHGMRWGLPDSLQGLKMVPPAVWLPQNEIANSPSEPSLLYDGPYKNQMIFGDVTHGGIKRVFLETVNGSYQGAVFRFTQGLNVGINRIRRGPDGALYAGGVGMGGGWGWNETRYGLQRLKYNEKVTFEMLAIRSKPYGFEIEFTEPLGIGQGDSPADYSLEQWWYKPTKSYGGPKMDLEVLKASETKVSANRKKVHLTIPGLKKEHVVKFNLNPELRSMNRQNLWSSEAWYTLNNIPKN</sequence>
<keyword evidence="1" id="KW-0813">Transport</keyword>
<evidence type="ECO:0000256" key="5">
    <source>
        <dbReference type="ARBA" id="ARBA00023004"/>
    </source>
</evidence>
<dbReference type="Gene3D" id="2.120.10.30">
    <property type="entry name" value="TolB, C-terminal domain"/>
    <property type="match status" value="1"/>
</dbReference>
<dbReference type="InterPro" id="IPR009056">
    <property type="entry name" value="Cyt_c-like_dom"/>
</dbReference>
<proteinExistence type="predicted"/>
<feature type="binding site" description="covalent" evidence="6">
    <location>
        <position position="241"/>
    </location>
    <ligand>
        <name>heme c</name>
        <dbReference type="ChEBI" id="CHEBI:61717"/>
    </ligand>
</feature>
<dbReference type="InterPro" id="IPR036909">
    <property type="entry name" value="Cyt_c-like_dom_sf"/>
</dbReference>
<organism evidence="8 9">
    <name type="scientific">Ulvibacterium marinum</name>
    <dbReference type="NCBI Taxonomy" id="2419782"/>
    <lineage>
        <taxon>Bacteria</taxon>
        <taxon>Pseudomonadati</taxon>
        <taxon>Bacteroidota</taxon>
        <taxon>Flavobacteriia</taxon>
        <taxon>Flavobacteriales</taxon>
        <taxon>Flavobacteriaceae</taxon>
        <taxon>Ulvibacterium</taxon>
    </lineage>
</organism>
<evidence type="ECO:0000256" key="2">
    <source>
        <dbReference type="ARBA" id="ARBA00022617"/>
    </source>
</evidence>
<dbReference type="InterPro" id="IPR011042">
    <property type="entry name" value="6-blade_b-propeller_TolB-like"/>
</dbReference>
<evidence type="ECO:0000256" key="3">
    <source>
        <dbReference type="ARBA" id="ARBA00022723"/>
    </source>
</evidence>
<evidence type="ECO:0000256" key="4">
    <source>
        <dbReference type="ARBA" id="ARBA00022982"/>
    </source>
</evidence>
<keyword evidence="3 6" id="KW-0479">Metal-binding</keyword>
<evidence type="ECO:0000313" key="8">
    <source>
        <dbReference type="EMBL" id="RKN83329.1"/>
    </source>
</evidence>
<feature type="binding site" description="covalent" evidence="6">
    <location>
        <position position="290"/>
    </location>
    <ligand>
        <name>heme c</name>
        <dbReference type="ChEBI" id="CHEBI:61717"/>
    </ligand>
</feature>
<dbReference type="EMBL" id="RBCJ01000001">
    <property type="protein sequence ID" value="RKN83329.1"/>
    <property type="molecule type" value="Genomic_DNA"/>
</dbReference>
<keyword evidence="9" id="KW-1185">Reference proteome</keyword>
<dbReference type="Gene3D" id="1.10.760.10">
    <property type="entry name" value="Cytochrome c-like domain"/>
    <property type="match status" value="1"/>
</dbReference>
<accession>A0A3B0CGB6</accession>
<feature type="binding site" description="covalent" evidence="6">
    <location>
        <position position="245"/>
    </location>
    <ligand>
        <name>heme c</name>
        <dbReference type="ChEBI" id="CHEBI:61717"/>
    </ligand>
</feature>
<evidence type="ECO:0000313" key="9">
    <source>
        <dbReference type="Proteomes" id="UP000276603"/>
    </source>
</evidence>
<evidence type="ECO:0000256" key="6">
    <source>
        <dbReference type="PIRSR" id="PIRSR602324-1"/>
    </source>
</evidence>
<feature type="domain" description="Cytochrome c" evidence="7">
    <location>
        <begin position="226"/>
        <end position="312"/>
    </location>
</feature>
<dbReference type="PANTHER" id="PTHR33546">
    <property type="entry name" value="LARGE, MULTIFUNCTIONAL SECRETED PROTEIN-RELATED"/>
    <property type="match status" value="1"/>
</dbReference>
<dbReference type="RefSeq" id="WP_120710536.1">
    <property type="nucleotide sequence ID" value="NZ_RBCJ01000001.1"/>
</dbReference>
<dbReference type="AlphaFoldDB" id="A0A3B0CGB6"/>
<evidence type="ECO:0000256" key="1">
    <source>
        <dbReference type="ARBA" id="ARBA00022448"/>
    </source>
</evidence>
<comment type="PTM">
    <text evidence="6">Binds 1 heme c group covalently per subunit.</text>
</comment>
<gene>
    <name evidence="8" type="ORF">D7Z94_05755</name>
</gene>
<dbReference type="Pfam" id="PF00034">
    <property type="entry name" value="Cytochrom_C"/>
    <property type="match status" value="1"/>
</dbReference>
<dbReference type="SUPFAM" id="SSF63829">
    <property type="entry name" value="Calcium-dependent phosphotriesterase"/>
    <property type="match status" value="1"/>
</dbReference>